<name>A0A537K4I7_9BACT</name>
<organism evidence="3 4">
    <name type="scientific">Candidatus Segetimicrobium genomatis</name>
    <dbReference type="NCBI Taxonomy" id="2569760"/>
    <lineage>
        <taxon>Bacteria</taxon>
        <taxon>Bacillati</taxon>
        <taxon>Candidatus Sysuimicrobiota</taxon>
        <taxon>Candidatus Sysuimicrobiia</taxon>
        <taxon>Candidatus Sysuimicrobiales</taxon>
        <taxon>Candidatus Segetimicrobiaceae</taxon>
        <taxon>Candidatus Segetimicrobium</taxon>
    </lineage>
</organism>
<dbReference type="InterPro" id="IPR000836">
    <property type="entry name" value="PRTase_dom"/>
</dbReference>
<dbReference type="Gene3D" id="3.40.50.2020">
    <property type="match status" value="1"/>
</dbReference>
<dbReference type="PANTHER" id="PTHR47505">
    <property type="entry name" value="DNA UTILIZATION PROTEIN YHGH"/>
    <property type="match status" value="1"/>
</dbReference>
<gene>
    <name evidence="3" type="ORF">E6H00_06285</name>
</gene>
<dbReference type="PANTHER" id="PTHR47505:SF1">
    <property type="entry name" value="DNA UTILIZATION PROTEIN YHGH"/>
    <property type="match status" value="1"/>
</dbReference>
<dbReference type="AlphaFoldDB" id="A0A537K4I7"/>
<comment type="caution">
    <text evidence="3">The sequence shown here is derived from an EMBL/GenBank/DDBJ whole genome shotgun (WGS) entry which is preliminary data.</text>
</comment>
<accession>A0A537K4I7</accession>
<dbReference type="EMBL" id="VBAK01000108">
    <property type="protein sequence ID" value="TMI90685.1"/>
    <property type="molecule type" value="Genomic_DNA"/>
</dbReference>
<evidence type="ECO:0000313" key="4">
    <source>
        <dbReference type="Proteomes" id="UP000318509"/>
    </source>
</evidence>
<feature type="domain" description="Phosphoribosyltransferase" evidence="2">
    <location>
        <begin position="2"/>
        <end position="45"/>
    </location>
</feature>
<evidence type="ECO:0000256" key="1">
    <source>
        <dbReference type="ARBA" id="ARBA00008007"/>
    </source>
</evidence>
<dbReference type="SUPFAM" id="SSF53271">
    <property type="entry name" value="PRTase-like"/>
    <property type="match status" value="1"/>
</dbReference>
<proteinExistence type="inferred from homology"/>
<dbReference type="Pfam" id="PF00156">
    <property type="entry name" value="Pribosyltran"/>
    <property type="match status" value="1"/>
</dbReference>
<evidence type="ECO:0000259" key="2">
    <source>
        <dbReference type="Pfam" id="PF00156"/>
    </source>
</evidence>
<dbReference type="InterPro" id="IPR029057">
    <property type="entry name" value="PRTase-like"/>
</dbReference>
<dbReference type="InterPro" id="IPR051910">
    <property type="entry name" value="ComF/GntX_DNA_util-trans"/>
</dbReference>
<sequence length="61" mass="6397">MLRGARIAVIDDVMTTGATLNECARVLCEAGGAASVDAVVLVRQPWVRDARRGVPSAMRGS</sequence>
<evidence type="ECO:0000313" key="3">
    <source>
        <dbReference type="EMBL" id="TMI90685.1"/>
    </source>
</evidence>
<reference evidence="3 4" key="1">
    <citation type="journal article" date="2019" name="Nat. Microbiol.">
        <title>Mediterranean grassland soil C-N compound turnover is dependent on rainfall and depth, and is mediated by genomically divergent microorganisms.</title>
        <authorList>
            <person name="Diamond S."/>
            <person name="Andeer P.F."/>
            <person name="Li Z."/>
            <person name="Crits-Christoph A."/>
            <person name="Burstein D."/>
            <person name="Anantharaman K."/>
            <person name="Lane K.R."/>
            <person name="Thomas B.C."/>
            <person name="Pan C."/>
            <person name="Northen T.R."/>
            <person name="Banfield J.F."/>
        </authorList>
    </citation>
    <scope>NUCLEOTIDE SEQUENCE [LARGE SCALE GENOMIC DNA]</scope>
    <source>
        <strain evidence="3">NP_3</strain>
    </source>
</reference>
<dbReference type="CDD" id="cd06223">
    <property type="entry name" value="PRTases_typeI"/>
    <property type="match status" value="1"/>
</dbReference>
<protein>
    <recommendedName>
        <fullName evidence="2">Phosphoribosyltransferase domain-containing protein</fullName>
    </recommendedName>
</protein>
<dbReference type="Proteomes" id="UP000318509">
    <property type="component" value="Unassembled WGS sequence"/>
</dbReference>
<comment type="similarity">
    <text evidence="1">Belongs to the ComF/GntX family.</text>
</comment>